<evidence type="ECO:0008006" key="12">
    <source>
        <dbReference type="Google" id="ProtNLM"/>
    </source>
</evidence>
<evidence type="ECO:0000256" key="3">
    <source>
        <dbReference type="ARBA" id="ARBA00022723"/>
    </source>
</evidence>
<dbReference type="Gene3D" id="3.30.2020.30">
    <property type="match status" value="1"/>
</dbReference>
<evidence type="ECO:0000256" key="4">
    <source>
        <dbReference type="ARBA" id="ARBA00022964"/>
    </source>
</evidence>
<sequence>MAGLCRNTRLLSSRLSFNHTSNSVRYFSVSVGRQARDEQTRLTQRHAALPSGSRGLASTTKKSERVRSEEEWQTARSPDGNPDMNLEYVKIGDTPGSFHPAFLRDACPCPKCIDPSTTQKRFQTTDIPADIKAESVEPQENGDVIIKWQNDIPGFADHVSTIPASFFKSCNSKSARLKSRCMQGKARIWDNDRITEELQFVNFDDYMKDDKHLFRALAQLSRHGLLLLRNVPESEEAVVQIAGRIGTIRDTFYGKTWDVKSVPEAKNVAYTHQFLGLHMDLQYMHNPPGFQLLHCLKNTCKGGDSLFSDAFHAATHLREGDQHALTSTDLAYHYHNAGEHYYTERPLLEFAEDKVTTRRGSIRQIKYVNYSPPFQAPIPVTKGFQGYLVPRLLQALRNFAAMTESPKSVHRYRLQEGECVIFNNRRVLHGRDQFEPGNGERFLKGTYVDTDVFDSKWRMLNEQFEGVQPDFEGTHYVYPGELEKGNAARAKIYAAKAARVEAREKAKEREAVVPDTAEEK</sequence>
<dbReference type="InterPro" id="IPR050411">
    <property type="entry name" value="AlphaKG_dependent_hydroxylases"/>
</dbReference>
<keyword evidence="3" id="KW-0479">Metal-binding</keyword>
<dbReference type="Pfam" id="PF06155">
    <property type="entry name" value="GBBH-like_N"/>
    <property type="match status" value="1"/>
</dbReference>
<accession>A0ABR4C994</accession>
<evidence type="ECO:0000259" key="8">
    <source>
        <dbReference type="Pfam" id="PF02668"/>
    </source>
</evidence>
<keyword evidence="5" id="KW-0560">Oxidoreductase</keyword>
<feature type="compositionally biased region" description="Basic and acidic residues" evidence="7">
    <location>
        <begin position="61"/>
        <end position="70"/>
    </location>
</feature>
<evidence type="ECO:0000256" key="6">
    <source>
        <dbReference type="ARBA" id="ARBA00023004"/>
    </source>
</evidence>
<evidence type="ECO:0000256" key="5">
    <source>
        <dbReference type="ARBA" id="ARBA00023002"/>
    </source>
</evidence>
<comment type="cofactor">
    <cofactor evidence="1">
        <name>Fe(2+)</name>
        <dbReference type="ChEBI" id="CHEBI:29033"/>
    </cofactor>
</comment>
<dbReference type="Proteomes" id="UP001595075">
    <property type="component" value="Unassembled WGS sequence"/>
</dbReference>
<name>A0ABR4C994_9HELO</name>
<comment type="caution">
    <text evidence="10">The sequence shown here is derived from an EMBL/GenBank/DDBJ whole genome shotgun (WGS) entry which is preliminary data.</text>
</comment>
<dbReference type="InterPro" id="IPR010376">
    <property type="entry name" value="GBBH-like_N"/>
</dbReference>
<dbReference type="InterPro" id="IPR038492">
    <property type="entry name" value="GBBH-like_N_sf"/>
</dbReference>
<evidence type="ECO:0000256" key="2">
    <source>
        <dbReference type="ARBA" id="ARBA00008654"/>
    </source>
</evidence>
<dbReference type="Pfam" id="PF02668">
    <property type="entry name" value="TauD"/>
    <property type="match status" value="1"/>
</dbReference>
<organism evidence="10 11">
    <name type="scientific">Oculimacula yallundae</name>
    <dbReference type="NCBI Taxonomy" id="86028"/>
    <lineage>
        <taxon>Eukaryota</taxon>
        <taxon>Fungi</taxon>
        <taxon>Dikarya</taxon>
        <taxon>Ascomycota</taxon>
        <taxon>Pezizomycotina</taxon>
        <taxon>Leotiomycetes</taxon>
        <taxon>Helotiales</taxon>
        <taxon>Ploettnerulaceae</taxon>
        <taxon>Oculimacula</taxon>
    </lineage>
</organism>
<protein>
    <recommendedName>
        <fullName evidence="12">Gamma-butyrobetaine dioxygenase</fullName>
    </recommendedName>
</protein>
<feature type="domain" description="Gamma-butyrobetaine hydroxylase-like N-terminal" evidence="9">
    <location>
        <begin position="97"/>
        <end position="151"/>
    </location>
</feature>
<evidence type="ECO:0000259" key="9">
    <source>
        <dbReference type="Pfam" id="PF06155"/>
    </source>
</evidence>
<evidence type="ECO:0000313" key="11">
    <source>
        <dbReference type="Proteomes" id="UP001595075"/>
    </source>
</evidence>
<dbReference type="Gene3D" id="3.60.130.10">
    <property type="entry name" value="Clavaminate synthase-like"/>
    <property type="match status" value="1"/>
</dbReference>
<keyword evidence="4" id="KW-0223">Dioxygenase</keyword>
<dbReference type="EMBL" id="JAZHXI010000011">
    <property type="protein sequence ID" value="KAL2066517.1"/>
    <property type="molecule type" value="Genomic_DNA"/>
</dbReference>
<gene>
    <name evidence="10" type="ORF">VTL71DRAFT_2588</name>
</gene>
<keyword evidence="11" id="KW-1185">Reference proteome</keyword>
<feature type="domain" description="TauD/TfdA-like" evidence="8">
    <location>
        <begin position="201"/>
        <end position="447"/>
    </location>
</feature>
<evidence type="ECO:0000256" key="7">
    <source>
        <dbReference type="SAM" id="MobiDB-lite"/>
    </source>
</evidence>
<dbReference type="SUPFAM" id="SSF51197">
    <property type="entry name" value="Clavaminate synthase-like"/>
    <property type="match status" value="1"/>
</dbReference>
<evidence type="ECO:0000256" key="1">
    <source>
        <dbReference type="ARBA" id="ARBA00001954"/>
    </source>
</evidence>
<dbReference type="CDD" id="cd00250">
    <property type="entry name" value="CAS_like"/>
    <property type="match status" value="1"/>
</dbReference>
<dbReference type="PANTHER" id="PTHR10696">
    <property type="entry name" value="GAMMA-BUTYROBETAINE HYDROXYLASE-RELATED"/>
    <property type="match status" value="1"/>
</dbReference>
<dbReference type="InterPro" id="IPR042098">
    <property type="entry name" value="TauD-like_sf"/>
</dbReference>
<evidence type="ECO:0000313" key="10">
    <source>
        <dbReference type="EMBL" id="KAL2066517.1"/>
    </source>
</evidence>
<proteinExistence type="inferred from homology"/>
<dbReference type="PANTHER" id="PTHR10696:SF25">
    <property type="entry name" value="OXIDOREDUCTASE AIM17-RELATED"/>
    <property type="match status" value="1"/>
</dbReference>
<comment type="similarity">
    <text evidence="2">Belongs to the gamma-BBH/TMLD family.</text>
</comment>
<dbReference type="InterPro" id="IPR003819">
    <property type="entry name" value="TauD/TfdA-like"/>
</dbReference>
<keyword evidence="6" id="KW-0408">Iron</keyword>
<feature type="region of interest" description="Disordered" evidence="7">
    <location>
        <begin position="43"/>
        <end position="84"/>
    </location>
</feature>
<reference evidence="10 11" key="1">
    <citation type="journal article" date="2024" name="Commun. Biol.">
        <title>Comparative genomic analysis of thermophilic fungi reveals convergent evolutionary adaptations and gene losses.</title>
        <authorList>
            <person name="Steindorff A.S."/>
            <person name="Aguilar-Pontes M.V."/>
            <person name="Robinson A.J."/>
            <person name="Andreopoulos B."/>
            <person name="LaButti K."/>
            <person name="Kuo A."/>
            <person name="Mondo S."/>
            <person name="Riley R."/>
            <person name="Otillar R."/>
            <person name="Haridas S."/>
            <person name="Lipzen A."/>
            <person name="Grimwood J."/>
            <person name="Schmutz J."/>
            <person name="Clum A."/>
            <person name="Reid I.D."/>
            <person name="Moisan M.C."/>
            <person name="Butler G."/>
            <person name="Nguyen T.T.M."/>
            <person name="Dewar K."/>
            <person name="Conant G."/>
            <person name="Drula E."/>
            <person name="Henrissat B."/>
            <person name="Hansel C."/>
            <person name="Singer S."/>
            <person name="Hutchinson M.I."/>
            <person name="de Vries R.P."/>
            <person name="Natvig D.O."/>
            <person name="Powell A.J."/>
            <person name="Tsang A."/>
            <person name="Grigoriev I.V."/>
        </authorList>
    </citation>
    <scope>NUCLEOTIDE SEQUENCE [LARGE SCALE GENOMIC DNA]</scope>
    <source>
        <strain evidence="10 11">CBS 494.80</strain>
    </source>
</reference>